<sequence>MADQDVDLRSPGSAYQHPPAIDTAVEQMDRFQRSQFPDSEGFSGYWPVLHEDPSIVSSNIDNAALSTAHSFTSLATADEVFEPLSAEPKRLASHTQFSKGSEFCQEIFFDSPPIWRNTLTSLESQASPSTLFGEVVHPQTINAPTNEPLDFSPNRLSPRVMREPKPRQSTGISDLAATFRYHRSGEISETPNEPLRFGIDNSGRDHPLYQNVTPHGDGLYHCPWEDQEECQHQPAKLKCEYDRQVDSHLKPYRCKVAVCGNPRFSSTACLLRHEREAHGMHGHGDKPHLCTHEGCERSVPGNGFPRHWNLRDHIKRIHNDLAPTESKAIRYDSVSDELTKSRKRKADSTDLEEAPKSSATPPAEIGQLHESRLLEHYHQHEQRLLEIVKQLHDPRDANNMHLLWGATNCITVMAQTIERIKGVSTSGNVKQTNPTKSPRHSQTE</sequence>
<dbReference type="SMART" id="SM00355">
    <property type="entry name" value="ZnF_C2H2"/>
    <property type="match status" value="2"/>
</dbReference>
<dbReference type="Gene3D" id="3.30.160.60">
    <property type="entry name" value="Classic Zinc Finger"/>
    <property type="match status" value="1"/>
</dbReference>
<feature type="compositionally biased region" description="Polar residues" evidence="1">
    <location>
        <begin position="423"/>
        <end position="436"/>
    </location>
</feature>
<feature type="domain" description="C2H2-type" evidence="2">
    <location>
        <begin position="288"/>
        <end position="318"/>
    </location>
</feature>
<name>A0A8H7WEZ7_9HELO</name>
<gene>
    <name evidence="3" type="ORF">IFR04_003247</name>
</gene>
<feature type="region of interest" description="Disordered" evidence="1">
    <location>
        <begin position="335"/>
        <end position="363"/>
    </location>
</feature>
<evidence type="ECO:0000313" key="4">
    <source>
        <dbReference type="Proteomes" id="UP000664132"/>
    </source>
</evidence>
<comment type="caution">
    <text evidence="3">The sequence shown here is derived from an EMBL/GenBank/DDBJ whole genome shotgun (WGS) entry which is preliminary data.</text>
</comment>
<dbReference type="Pfam" id="PF26176">
    <property type="entry name" value="zf_C2H2_17_2"/>
    <property type="match status" value="1"/>
</dbReference>
<feature type="region of interest" description="Disordered" evidence="1">
    <location>
        <begin position="141"/>
        <end position="169"/>
    </location>
</feature>
<evidence type="ECO:0000256" key="1">
    <source>
        <dbReference type="SAM" id="MobiDB-lite"/>
    </source>
</evidence>
<dbReference type="EMBL" id="JAFJYH010000032">
    <property type="protein sequence ID" value="KAG4423565.1"/>
    <property type="molecule type" value="Genomic_DNA"/>
</dbReference>
<dbReference type="Proteomes" id="UP000664132">
    <property type="component" value="Unassembled WGS sequence"/>
</dbReference>
<feature type="region of interest" description="Disordered" evidence="1">
    <location>
        <begin position="423"/>
        <end position="444"/>
    </location>
</feature>
<dbReference type="Pfam" id="PF26177">
    <property type="entry name" value="zf_C2H2_17_1st"/>
    <property type="match status" value="1"/>
</dbReference>
<dbReference type="InterPro" id="IPR013087">
    <property type="entry name" value="Znf_C2H2_type"/>
</dbReference>
<reference evidence="3" key="1">
    <citation type="submission" date="2021-02" db="EMBL/GenBank/DDBJ databases">
        <title>Genome sequence Cadophora malorum strain M34.</title>
        <authorList>
            <person name="Stefanovic E."/>
            <person name="Vu D."/>
            <person name="Scully C."/>
            <person name="Dijksterhuis J."/>
            <person name="Roader J."/>
            <person name="Houbraken J."/>
        </authorList>
    </citation>
    <scope>NUCLEOTIDE SEQUENCE</scope>
    <source>
        <strain evidence="3">M34</strain>
    </source>
</reference>
<accession>A0A8H7WEZ7</accession>
<feature type="domain" description="C2H2-type" evidence="2">
    <location>
        <begin position="252"/>
        <end position="278"/>
    </location>
</feature>
<protein>
    <recommendedName>
        <fullName evidence="2">C2H2-type domain-containing protein</fullName>
    </recommendedName>
</protein>
<keyword evidence="4" id="KW-1185">Reference proteome</keyword>
<dbReference type="OrthoDB" id="5062908at2759"/>
<dbReference type="AlphaFoldDB" id="A0A8H7WEZ7"/>
<evidence type="ECO:0000259" key="2">
    <source>
        <dbReference type="SMART" id="SM00355"/>
    </source>
</evidence>
<organism evidence="3 4">
    <name type="scientific">Cadophora malorum</name>
    <dbReference type="NCBI Taxonomy" id="108018"/>
    <lineage>
        <taxon>Eukaryota</taxon>
        <taxon>Fungi</taxon>
        <taxon>Dikarya</taxon>
        <taxon>Ascomycota</taxon>
        <taxon>Pezizomycotina</taxon>
        <taxon>Leotiomycetes</taxon>
        <taxon>Helotiales</taxon>
        <taxon>Ploettnerulaceae</taxon>
        <taxon>Cadophora</taxon>
    </lineage>
</organism>
<dbReference type="InterPro" id="IPR059009">
    <property type="entry name" value="Znf_C2H2_17_1st"/>
</dbReference>
<dbReference type="InterPro" id="IPR059095">
    <property type="entry name" value="Znf_C2H2_17_2nd"/>
</dbReference>
<evidence type="ECO:0000313" key="3">
    <source>
        <dbReference type="EMBL" id="KAG4423565.1"/>
    </source>
</evidence>
<proteinExistence type="predicted"/>